<dbReference type="GO" id="GO:1990519">
    <property type="term" value="P:pyrimidine nucleotide import into mitochondrion"/>
    <property type="evidence" value="ECO:0007669"/>
    <property type="project" value="TreeGrafter"/>
</dbReference>
<evidence type="ECO:0000256" key="2">
    <source>
        <dbReference type="ARBA" id="ARBA00022448"/>
    </source>
</evidence>
<comment type="subcellular location">
    <subcellularLocation>
        <location evidence="1">Mitochondrion inner membrane</location>
        <topology evidence="1">Multi-pass membrane protein</topology>
    </subcellularLocation>
</comment>
<dbReference type="InterPro" id="IPR049562">
    <property type="entry name" value="SLC25A33/36-like"/>
</dbReference>
<keyword evidence="8" id="KW-0472">Membrane</keyword>
<dbReference type="GO" id="GO:0015218">
    <property type="term" value="F:pyrimidine nucleotide transmembrane transporter activity"/>
    <property type="evidence" value="ECO:0007669"/>
    <property type="project" value="InterPro"/>
</dbReference>
<accession>A0A8T2MXG7</accession>
<evidence type="ECO:0000256" key="7">
    <source>
        <dbReference type="ARBA" id="ARBA00023128"/>
    </source>
</evidence>
<keyword evidence="10" id="KW-1185">Reference proteome</keyword>
<dbReference type="GO" id="GO:0005743">
    <property type="term" value="C:mitochondrial inner membrane"/>
    <property type="evidence" value="ECO:0007669"/>
    <property type="project" value="UniProtKB-SubCell"/>
</dbReference>
<dbReference type="InterPro" id="IPR023395">
    <property type="entry name" value="MCP_dom_sf"/>
</dbReference>
<gene>
    <name evidence="9" type="ORF">JZ751_027122</name>
</gene>
<evidence type="ECO:0000313" key="10">
    <source>
        <dbReference type="Proteomes" id="UP000824540"/>
    </source>
</evidence>
<dbReference type="Gene3D" id="1.50.40.10">
    <property type="entry name" value="Mitochondrial carrier domain"/>
    <property type="match status" value="1"/>
</dbReference>
<organism evidence="9 10">
    <name type="scientific">Albula glossodonta</name>
    <name type="common">roundjaw bonefish</name>
    <dbReference type="NCBI Taxonomy" id="121402"/>
    <lineage>
        <taxon>Eukaryota</taxon>
        <taxon>Metazoa</taxon>
        <taxon>Chordata</taxon>
        <taxon>Craniata</taxon>
        <taxon>Vertebrata</taxon>
        <taxon>Euteleostomi</taxon>
        <taxon>Actinopterygii</taxon>
        <taxon>Neopterygii</taxon>
        <taxon>Teleostei</taxon>
        <taxon>Albuliformes</taxon>
        <taxon>Albulidae</taxon>
        <taxon>Albula</taxon>
    </lineage>
</organism>
<dbReference type="SUPFAM" id="SSF103506">
    <property type="entry name" value="Mitochondrial carrier"/>
    <property type="match status" value="1"/>
</dbReference>
<sequence>MELLNAQHRKRRFLGQLDQCLAKGDSSDGYPTIHPAVRVDDIITRHSPALSFVVSKNHVKPRLQTDMLLCSVGGEVERVTPPIHVTTLTLLSTLRPHHQPHADRESVTVARPAGQLLPVAREWRGRESNPRPQDPCGGTVGAILTCPLEVVKTRLQSSSVTLYISEVQLNTVNGASVARVSPGPLHCLNQQHSSLIRLLRSRHHDVAEHHVVLVRLLEWLPVQLQPGINAPVICTASALTLSSVLILEKEGPRSLFRGLGPNLVGVAPSR</sequence>
<keyword evidence="5" id="KW-0999">Mitochondrion inner membrane</keyword>
<evidence type="ECO:0000256" key="5">
    <source>
        <dbReference type="ARBA" id="ARBA00022792"/>
    </source>
</evidence>
<keyword evidence="3" id="KW-0812">Transmembrane</keyword>
<name>A0A8T2MXG7_9TELE</name>
<dbReference type="Proteomes" id="UP000824540">
    <property type="component" value="Unassembled WGS sequence"/>
</dbReference>
<proteinExistence type="predicted"/>
<dbReference type="OrthoDB" id="269120at2759"/>
<keyword evidence="4" id="KW-0677">Repeat</keyword>
<comment type="caution">
    <text evidence="9">The sequence shown here is derived from an EMBL/GenBank/DDBJ whole genome shotgun (WGS) entry which is preliminary data.</text>
</comment>
<keyword evidence="7" id="KW-0496">Mitochondrion</keyword>
<evidence type="ECO:0000256" key="3">
    <source>
        <dbReference type="ARBA" id="ARBA00022692"/>
    </source>
</evidence>
<keyword evidence="6" id="KW-1133">Transmembrane helix</keyword>
<dbReference type="AlphaFoldDB" id="A0A8T2MXG7"/>
<evidence type="ECO:0000256" key="4">
    <source>
        <dbReference type="ARBA" id="ARBA00022737"/>
    </source>
</evidence>
<evidence type="ECO:0000256" key="8">
    <source>
        <dbReference type="ARBA" id="ARBA00023136"/>
    </source>
</evidence>
<evidence type="ECO:0000256" key="6">
    <source>
        <dbReference type="ARBA" id="ARBA00022989"/>
    </source>
</evidence>
<dbReference type="PANTHER" id="PTHR45829:SF2">
    <property type="entry name" value="SOLUTE CARRIER FAMILY 25 MEMBER 36"/>
    <property type="match status" value="1"/>
</dbReference>
<keyword evidence="2" id="KW-0813">Transport</keyword>
<evidence type="ECO:0000256" key="1">
    <source>
        <dbReference type="ARBA" id="ARBA00004448"/>
    </source>
</evidence>
<protein>
    <submittedName>
        <fullName evidence="9">Uncharacterized protein</fullName>
    </submittedName>
</protein>
<dbReference type="PANTHER" id="PTHR45829">
    <property type="entry name" value="MITOCHONDRIAL CARRIER PROTEIN RIM2"/>
    <property type="match status" value="1"/>
</dbReference>
<reference evidence="9" key="1">
    <citation type="thesis" date="2021" institute="BYU ScholarsArchive" country="Provo, UT, USA">
        <title>Applications of and Algorithms for Genome Assembly and Genomic Analyses with an Emphasis on Marine Teleosts.</title>
        <authorList>
            <person name="Pickett B.D."/>
        </authorList>
    </citation>
    <scope>NUCLEOTIDE SEQUENCE</scope>
    <source>
        <strain evidence="9">HI-2016</strain>
    </source>
</reference>
<evidence type="ECO:0000313" key="9">
    <source>
        <dbReference type="EMBL" id="KAG9330152.1"/>
    </source>
</evidence>
<dbReference type="EMBL" id="JAFBMS010000726">
    <property type="protein sequence ID" value="KAG9330152.1"/>
    <property type="molecule type" value="Genomic_DNA"/>
</dbReference>